<feature type="transmembrane region" description="Helical" evidence="8">
    <location>
        <begin position="75"/>
        <end position="94"/>
    </location>
</feature>
<evidence type="ECO:0000313" key="11">
    <source>
        <dbReference type="Proteomes" id="UP001344906"/>
    </source>
</evidence>
<evidence type="ECO:0000256" key="4">
    <source>
        <dbReference type="ARBA" id="ARBA00022679"/>
    </source>
</evidence>
<dbReference type="SMART" id="SM00387">
    <property type="entry name" value="HATPase_c"/>
    <property type="match status" value="1"/>
</dbReference>
<dbReference type="Pfam" id="PF02518">
    <property type="entry name" value="HATPase_c"/>
    <property type="match status" value="1"/>
</dbReference>
<evidence type="ECO:0000256" key="6">
    <source>
        <dbReference type="ARBA" id="ARBA00023012"/>
    </source>
</evidence>
<evidence type="ECO:0000313" key="10">
    <source>
        <dbReference type="EMBL" id="GLV55153.1"/>
    </source>
</evidence>
<feature type="domain" description="Histidine kinase" evidence="9">
    <location>
        <begin position="149"/>
        <end position="367"/>
    </location>
</feature>
<dbReference type="PANTHER" id="PTHR43711:SF1">
    <property type="entry name" value="HISTIDINE KINASE 1"/>
    <property type="match status" value="1"/>
</dbReference>
<protein>
    <recommendedName>
        <fullName evidence="2">histidine kinase</fullName>
        <ecNumber evidence="2">2.7.13.3</ecNumber>
    </recommendedName>
</protein>
<dbReference type="InterPro" id="IPR036890">
    <property type="entry name" value="HATPase_C_sf"/>
</dbReference>
<dbReference type="Gene3D" id="3.30.565.10">
    <property type="entry name" value="Histidine kinase-like ATPase, C-terminal domain"/>
    <property type="match status" value="1"/>
</dbReference>
<dbReference type="SUPFAM" id="SSF47384">
    <property type="entry name" value="Homodimeric domain of signal transducing histidine kinase"/>
    <property type="match status" value="1"/>
</dbReference>
<keyword evidence="8" id="KW-1133">Transmembrane helix</keyword>
<comment type="caution">
    <text evidence="10">The sequence shown here is derived from an EMBL/GenBank/DDBJ whole genome shotgun (WGS) entry which is preliminary data.</text>
</comment>
<feature type="transmembrane region" description="Helical" evidence="8">
    <location>
        <begin position="106"/>
        <end position="124"/>
    </location>
</feature>
<dbReference type="CDD" id="cd00082">
    <property type="entry name" value="HisKA"/>
    <property type="match status" value="1"/>
</dbReference>
<dbReference type="InterPro" id="IPR003661">
    <property type="entry name" value="HisK_dim/P_dom"/>
</dbReference>
<dbReference type="SUPFAM" id="SSF55874">
    <property type="entry name" value="ATPase domain of HSP90 chaperone/DNA topoisomerase II/histidine kinase"/>
    <property type="match status" value="1"/>
</dbReference>
<feature type="transmembrane region" description="Helical" evidence="8">
    <location>
        <begin position="20"/>
        <end position="40"/>
    </location>
</feature>
<keyword evidence="3" id="KW-0597">Phosphoprotein</keyword>
<evidence type="ECO:0000256" key="3">
    <source>
        <dbReference type="ARBA" id="ARBA00022553"/>
    </source>
</evidence>
<proteinExistence type="predicted"/>
<keyword evidence="4" id="KW-0808">Transferase</keyword>
<dbReference type="PRINTS" id="PR00344">
    <property type="entry name" value="BCTRLSENSOR"/>
</dbReference>
<dbReference type="InterPro" id="IPR050736">
    <property type="entry name" value="Sensor_HK_Regulatory"/>
</dbReference>
<evidence type="ECO:0000256" key="8">
    <source>
        <dbReference type="SAM" id="Phobius"/>
    </source>
</evidence>
<keyword evidence="5" id="KW-0418">Kinase</keyword>
<dbReference type="PANTHER" id="PTHR43711">
    <property type="entry name" value="TWO-COMPONENT HISTIDINE KINASE"/>
    <property type="match status" value="1"/>
</dbReference>
<comment type="catalytic activity">
    <reaction evidence="1">
        <text>ATP + protein L-histidine = ADP + protein N-phospho-L-histidine.</text>
        <dbReference type="EC" id="2.7.13.3"/>
    </reaction>
</comment>
<dbReference type="InterPro" id="IPR003594">
    <property type="entry name" value="HATPase_dom"/>
</dbReference>
<keyword evidence="8" id="KW-0812">Transmembrane</keyword>
<gene>
    <name evidence="10" type="ORF">KDH_20000</name>
</gene>
<name>A0ABQ6FLM0_9CHLR</name>
<dbReference type="EMBL" id="BSRI01000001">
    <property type="protein sequence ID" value="GLV55153.1"/>
    <property type="molecule type" value="Genomic_DNA"/>
</dbReference>
<dbReference type="InterPro" id="IPR005467">
    <property type="entry name" value="His_kinase_dom"/>
</dbReference>
<evidence type="ECO:0000256" key="7">
    <source>
        <dbReference type="SAM" id="Coils"/>
    </source>
</evidence>
<evidence type="ECO:0000256" key="1">
    <source>
        <dbReference type="ARBA" id="ARBA00000085"/>
    </source>
</evidence>
<reference evidence="10 11" key="1">
    <citation type="submission" date="2023-02" db="EMBL/GenBank/DDBJ databases">
        <title>Dictyobacter halimunensis sp. nov., a new member of the class Ktedonobacteria from forest soil in a geothermal area.</title>
        <authorList>
            <person name="Rachmania M.K."/>
            <person name="Ningsih F."/>
            <person name="Sakai Y."/>
            <person name="Yabe S."/>
            <person name="Yokota A."/>
            <person name="Sjamsuridzal W."/>
        </authorList>
    </citation>
    <scope>NUCLEOTIDE SEQUENCE [LARGE SCALE GENOMIC DNA]</scope>
    <source>
        <strain evidence="10 11">S3.2.2.5</strain>
    </source>
</reference>
<keyword evidence="7" id="KW-0175">Coiled coil</keyword>
<evidence type="ECO:0000256" key="5">
    <source>
        <dbReference type="ARBA" id="ARBA00022777"/>
    </source>
</evidence>
<evidence type="ECO:0000259" key="9">
    <source>
        <dbReference type="PROSITE" id="PS50109"/>
    </source>
</evidence>
<dbReference type="InterPro" id="IPR004358">
    <property type="entry name" value="Sig_transdc_His_kin-like_C"/>
</dbReference>
<dbReference type="Gene3D" id="1.10.287.130">
    <property type="match status" value="1"/>
</dbReference>
<dbReference type="PROSITE" id="PS50109">
    <property type="entry name" value="HIS_KIN"/>
    <property type="match status" value="1"/>
</dbReference>
<keyword evidence="11" id="KW-1185">Reference proteome</keyword>
<dbReference type="RefSeq" id="WP_338249242.1">
    <property type="nucleotide sequence ID" value="NZ_BSRI01000001.1"/>
</dbReference>
<organism evidence="10 11">
    <name type="scientific">Dictyobacter halimunensis</name>
    <dbReference type="NCBI Taxonomy" id="3026934"/>
    <lineage>
        <taxon>Bacteria</taxon>
        <taxon>Bacillati</taxon>
        <taxon>Chloroflexota</taxon>
        <taxon>Ktedonobacteria</taxon>
        <taxon>Ktedonobacterales</taxon>
        <taxon>Dictyobacteraceae</taxon>
        <taxon>Dictyobacter</taxon>
    </lineage>
</organism>
<dbReference type="Proteomes" id="UP001344906">
    <property type="component" value="Unassembled WGS sequence"/>
</dbReference>
<evidence type="ECO:0000256" key="2">
    <source>
        <dbReference type="ARBA" id="ARBA00012438"/>
    </source>
</evidence>
<feature type="transmembrane region" description="Helical" evidence="8">
    <location>
        <begin position="52"/>
        <end position="69"/>
    </location>
</feature>
<dbReference type="InterPro" id="IPR036097">
    <property type="entry name" value="HisK_dim/P_sf"/>
</dbReference>
<accession>A0ABQ6FLM0</accession>
<feature type="coiled-coil region" evidence="7">
    <location>
        <begin position="119"/>
        <end position="149"/>
    </location>
</feature>
<dbReference type="Pfam" id="PF00512">
    <property type="entry name" value="HisKA"/>
    <property type="match status" value="1"/>
</dbReference>
<dbReference type="SMART" id="SM00388">
    <property type="entry name" value="HisKA"/>
    <property type="match status" value="1"/>
</dbReference>
<sequence>MQSFFCAFFPISPRATYSFWHTSAFGYLASILLIAAMIMLKNMDVFLAKAPYFAIAPLGLVSIVIALTWGIGPGLFSLVLGLVAAQYFIVPGVFTSDVGRDSAIGGPFVISDLLVVVLVARLSMVTRQLKQANQELEQASRIKDQFIARATHELRTPLTTIRGQAQLALRRLRNFTDSVSQATLQKHFEKVSARAADMQLLLDDLLDLNSLRVGTLSMHFDSCDIVDVCREVVVEQREVSGRDITFTETGEHGLLYADQKRLAQVVTNLLNNAIKYSTEDTIISVALNQEPREVVLQVHNEGPQLSEASLRRVFDLFYRAPEAEATQSGWGIGLTICREIVEQHHGRIWAEASPNGGATFFVSLPVQ</sequence>
<dbReference type="EC" id="2.7.13.3" evidence="2"/>
<keyword evidence="6" id="KW-0902">Two-component regulatory system</keyword>
<keyword evidence="8" id="KW-0472">Membrane</keyword>